<name>A0ABY7B596_9PSEU</name>
<evidence type="ECO:0000313" key="1">
    <source>
        <dbReference type="EMBL" id="WAL67122.1"/>
    </source>
</evidence>
<dbReference type="RefSeq" id="WP_268757249.1">
    <property type="nucleotide sequence ID" value="NZ_CP113836.1"/>
</dbReference>
<organism evidence="1 2">
    <name type="scientific">Amycolatopsis cynarae</name>
    <dbReference type="NCBI Taxonomy" id="2995223"/>
    <lineage>
        <taxon>Bacteria</taxon>
        <taxon>Bacillati</taxon>
        <taxon>Actinomycetota</taxon>
        <taxon>Actinomycetes</taxon>
        <taxon>Pseudonocardiales</taxon>
        <taxon>Pseudonocardiaceae</taxon>
        <taxon>Amycolatopsis</taxon>
    </lineage>
</organism>
<proteinExistence type="predicted"/>
<evidence type="ECO:0000313" key="2">
    <source>
        <dbReference type="Proteomes" id="UP001163203"/>
    </source>
</evidence>
<dbReference type="Proteomes" id="UP001163203">
    <property type="component" value="Chromosome"/>
</dbReference>
<gene>
    <name evidence="1" type="ORF">ORV05_04860</name>
</gene>
<keyword evidence="2" id="KW-1185">Reference proteome</keyword>
<protein>
    <submittedName>
        <fullName evidence="1">Uncharacterized protein</fullName>
    </submittedName>
</protein>
<reference evidence="1" key="1">
    <citation type="submission" date="2022-11" db="EMBL/GenBank/DDBJ databases">
        <authorList>
            <person name="Mo P."/>
        </authorList>
    </citation>
    <scope>NUCLEOTIDE SEQUENCE</scope>
    <source>
        <strain evidence="1">HUAS 11-8</strain>
    </source>
</reference>
<dbReference type="EMBL" id="CP113836">
    <property type="protein sequence ID" value="WAL67122.1"/>
    <property type="molecule type" value="Genomic_DNA"/>
</dbReference>
<sequence length="165" mass="18713">MLSAIPETGDMPAEAAAELRAAQSRRTKAYMENGVRDRPGDPTYYVYVPEGPHGRTIVAWRAIGGEWHIPEFSRPSARVRKAQQLVREAASQRAMPEVAENETVIKFCDDKADDWGRREFFAYWIGDSRPGMNEDGIRGQLFFTDPDKFAERVRSGGETVRYLND</sequence>
<accession>A0ABY7B596</accession>